<keyword evidence="2 8" id="KW-0963">Cytoplasm</keyword>
<reference evidence="12 13" key="1">
    <citation type="submission" date="2013-08" db="EMBL/GenBank/DDBJ databases">
        <authorList>
            <person name="Durkin A.S."/>
            <person name="Haft D.R."/>
            <person name="McCorrison J."/>
            <person name="Torralba M."/>
            <person name="Gillis M."/>
            <person name="Haft D.H."/>
            <person name="Methe B."/>
            <person name="Sutton G."/>
            <person name="Nelson K.E."/>
        </authorList>
    </citation>
    <scope>NUCLEOTIDE SEQUENCE [LARGE SCALE GENOMIC DNA]</scope>
    <source>
        <strain evidence="12 13">F0195</strain>
    </source>
</reference>
<evidence type="ECO:0000256" key="6">
    <source>
        <dbReference type="ARBA" id="ARBA00023004"/>
    </source>
</evidence>
<feature type="binding site" evidence="8">
    <location>
        <position position="60"/>
    </location>
    <ligand>
        <name>[4Fe-4S] cluster</name>
        <dbReference type="ChEBI" id="CHEBI:49883"/>
        <label>1</label>
    </ligand>
</feature>
<evidence type="ECO:0000256" key="3">
    <source>
        <dbReference type="ARBA" id="ARBA00022679"/>
    </source>
</evidence>
<comment type="caution">
    <text evidence="12">The sequence shown here is derived from an EMBL/GenBank/DDBJ whole genome shotgun (WGS) entry which is preliminary data.</text>
</comment>
<dbReference type="InterPro" id="IPR005840">
    <property type="entry name" value="Ribosomal_uS12_MeSTrfase_RimO"/>
</dbReference>
<dbReference type="Gene3D" id="3.40.50.12160">
    <property type="entry name" value="Methylthiotransferase, N-terminal domain"/>
    <property type="match status" value="1"/>
</dbReference>
<dbReference type="PANTHER" id="PTHR43837:SF1">
    <property type="entry name" value="RIBOSOMAL PROTEIN US12 METHYLTHIOTRANSFERASE RIMO"/>
    <property type="match status" value="1"/>
</dbReference>
<dbReference type="NCBIfam" id="TIGR01125">
    <property type="entry name" value="30S ribosomal protein S12 methylthiotransferase RimO"/>
    <property type="match status" value="1"/>
</dbReference>
<dbReference type="PROSITE" id="PS51918">
    <property type="entry name" value="RADICAL_SAM"/>
    <property type="match status" value="1"/>
</dbReference>
<keyword evidence="12" id="KW-0489">Methyltransferase</keyword>
<feature type="binding site" evidence="8">
    <location>
        <position position="171"/>
    </location>
    <ligand>
        <name>[4Fe-4S] cluster</name>
        <dbReference type="ChEBI" id="CHEBI:49883"/>
        <label>2</label>
        <note>4Fe-4S-S-AdoMet</note>
    </ligand>
</feature>
<organism evidence="12 13">
    <name type="scientific">Olsenella profusa F0195</name>
    <dbReference type="NCBI Taxonomy" id="1125712"/>
    <lineage>
        <taxon>Bacteria</taxon>
        <taxon>Bacillati</taxon>
        <taxon>Actinomycetota</taxon>
        <taxon>Coriobacteriia</taxon>
        <taxon>Coriobacteriales</taxon>
        <taxon>Atopobiaceae</taxon>
        <taxon>Olsenella</taxon>
    </lineage>
</organism>
<evidence type="ECO:0000256" key="8">
    <source>
        <dbReference type="HAMAP-Rule" id="MF_01865"/>
    </source>
</evidence>
<dbReference type="PROSITE" id="PS50926">
    <property type="entry name" value="TRAM"/>
    <property type="match status" value="1"/>
</dbReference>
<keyword evidence="13" id="KW-1185">Reference proteome</keyword>
<keyword evidence="12" id="KW-0689">Ribosomal protein</keyword>
<dbReference type="SFLD" id="SFLDS00029">
    <property type="entry name" value="Radical_SAM"/>
    <property type="match status" value="1"/>
</dbReference>
<comment type="catalytic activity">
    <reaction evidence="8">
        <text>L-aspartate(89)-[ribosomal protein uS12]-hydrogen + (sulfur carrier)-SH + AH2 + 2 S-adenosyl-L-methionine = 3-methylsulfanyl-L-aspartate(89)-[ribosomal protein uS12]-hydrogen + (sulfur carrier)-H + 5'-deoxyadenosine + L-methionine + A + S-adenosyl-L-homocysteine + 2 H(+)</text>
        <dbReference type="Rhea" id="RHEA:37087"/>
        <dbReference type="Rhea" id="RHEA-COMP:10460"/>
        <dbReference type="Rhea" id="RHEA-COMP:10461"/>
        <dbReference type="Rhea" id="RHEA-COMP:14737"/>
        <dbReference type="Rhea" id="RHEA-COMP:14739"/>
        <dbReference type="ChEBI" id="CHEBI:13193"/>
        <dbReference type="ChEBI" id="CHEBI:15378"/>
        <dbReference type="ChEBI" id="CHEBI:17319"/>
        <dbReference type="ChEBI" id="CHEBI:17499"/>
        <dbReference type="ChEBI" id="CHEBI:29917"/>
        <dbReference type="ChEBI" id="CHEBI:29961"/>
        <dbReference type="ChEBI" id="CHEBI:57844"/>
        <dbReference type="ChEBI" id="CHEBI:57856"/>
        <dbReference type="ChEBI" id="CHEBI:59789"/>
        <dbReference type="ChEBI" id="CHEBI:64428"/>
        <dbReference type="ChEBI" id="CHEBI:73599"/>
        <dbReference type="EC" id="2.8.4.4"/>
    </reaction>
</comment>
<dbReference type="PATRIC" id="fig|1125712.3.peg.2079"/>
<dbReference type="CDD" id="cd01335">
    <property type="entry name" value="Radical_SAM"/>
    <property type="match status" value="1"/>
</dbReference>
<dbReference type="GO" id="GO:0035599">
    <property type="term" value="F:aspartic acid methylthiotransferase activity"/>
    <property type="evidence" value="ECO:0007669"/>
    <property type="project" value="TreeGrafter"/>
</dbReference>
<dbReference type="EMBL" id="AWEZ01000064">
    <property type="protein sequence ID" value="ERL06536.1"/>
    <property type="molecule type" value="Genomic_DNA"/>
</dbReference>
<dbReference type="Pfam" id="PF00919">
    <property type="entry name" value="UPF0004"/>
    <property type="match status" value="1"/>
</dbReference>
<dbReference type="Gene3D" id="2.40.50.140">
    <property type="entry name" value="Nucleic acid-binding proteins"/>
    <property type="match status" value="1"/>
</dbReference>
<gene>
    <name evidence="8 12" type="primary">rimO</name>
    <name evidence="12" type="ORF">HMPREF1316_1313</name>
</gene>
<dbReference type="GO" id="GO:0051539">
    <property type="term" value="F:4 iron, 4 sulfur cluster binding"/>
    <property type="evidence" value="ECO:0007669"/>
    <property type="project" value="UniProtKB-UniRule"/>
</dbReference>
<dbReference type="GO" id="GO:0008168">
    <property type="term" value="F:methyltransferase activity"/>
    <property type="evidence" value="ECO:0007669"/>
    <property type="project" value="UniProtKB-KW"/>
</dbReference>
<dbReference type="GO" id="GO:0032259">
    <property type="term" value="P:methylation"/>
    <property type="evidence" value="ECO:0007669"/>
    <property type="project" value="UniProtKB-KW"/>
</dbReference>
<dbReference type="SFLD" id="SFLDG01082">
    <property type="entry name" value="B12-binding_domain_containing"/>
    <property type="match status" value="1"/>
</dbReference>
<dbReference type="InterPro" id="IPR002792">
    <property type="entry name" value="TRAM_dom"/>
</dbReference>
<dbReference type="RefSeq" id="WP_021726990.1">
    <property type="nucleotide sequence ID" value="NZ_AWEZ01000064.1"/>
</dbReference>
<dbReference type="InterPro" id="IPR005839">
    <property type="entry name" value="Methylthiotransferase"/>
</dbReference>
<dbReference type="NCBIfam" id="TIGR00089">
    <property type="entry name" value="MiaB/RimO family radical SAM methylthiotransferase"/>
    <property type="match status" value="1"/>
</dbReference>
<dbReference type="GO" id="GO:0046872">
    <property type="term" value="F:metal ion binding"/>
    <property type="evidence" value="ECO:0007669"/>
    <property type="project" value="UniProtKB-KW"/>
</dbReference>
<dbReference type="InterPro" id="IPR013848">
    <property type="entry name" value="Methylthiotransferase_N"/>
</dbReference>
<comment type="function">
    <text evidence="8">Catalyzes the methylthiolation of an aspartic acid residue of ribosomal protein uS12.</text>
</comment>
<dbReference type="OrthoDB" id="9805215at2"/>
<dbReference type="SMART" id="SM00729">
    <property type="entry name" value="Elp3"/>
    <property type="match status" value="1"/>
</dbReference>
<dbReference type="SFLD" id="SFLDG01061">
    <property type="entry name" value="methylthiotransferase"/>
    <property type="match status" value="1"/>
</dbReference>
<dbReference type="eggNOG" id="COG0621">
    <property type="taxonomic scope" value="Bacteria"/>
</dbReference>
<comment type="cofactor">
    <cofactor evidence="8">
        <name>[4Fe-4S] cluster</name>
        <dbReference type="ChEBI" id="CHEBI:49883"/>
    </cofactor>
    <text evidence="8">Binds 2 [4Fe-4S] clusters. One cluster is coordinated with 3 cysteines and an exchangeable S-adenosyl-L-methionine.</text>
</comment>
<dbReference type="Gene3D" id="3.80.30.20">
    <property type="entry name" value="tm_1862 like domain"/>
    <property type="match status" value="1"/>
</dbReference>
<dbReference type="PROSITE" id="PS51449">
    <property type="entry name" value="MTTASE_N"/>
    <property type="match status" value="1"/>
</dbReference>
<dbReference type="STRING" id="1125712.HMPREF1316_1313"/>
<evidence type="ECO:0000259" key="9">
    <source>
        <dbReference type="PROSITE" id="PS50926"/>
    </source>
</evidence>
<evidence type="ECO:0000256" key="1">
    <source>
        <dbReference type="ARBA" id="ARBA00022485"/>
    </source>
</evidence>
<evidence type="ECO:0000313" key="12">
    <source>
        <dbReference type="EMBL" id="ERL06536.1"/>
    </source>
</evidence>
<feature type="domain" description="Radical SAM core" evidence="11">
    <location>
        <begin position="153"/>
        <end position="385"/>
    </location>
</feature>
<evidence type="ECO:0000256" key="4">
    <source>
        <dbReference type="ARBA" id="ARBA00022691"/>
    </source>
</evidence>
<dbReference type="Pfam" id="PF18693">
    <property type="entry name" value="TRAM_2"/>
    <property type="match status" value="1"/>
</dbReference>
<dbReference type="GO" id="GO:0035600">
    <property type="term" value="P:tRNA methylthiolation"/>
    <property type="evidence" value="ECO:0007669"/>
    <property type="project" value="UniProtKB-ARBA"/>
</dbReference>
<proteinExistence type="inferred from homology"/>
<protein>
    <recommendedName>
        <fullName evidence="8">Ribosomal protein uS12 methylthiotransferase RimO</fullName>
        <shortName evidence="8">uS12 MTTase</shortName>
        <shortName evidence="8">uS12 methylthiotransferase</shortName>
        <ecNumber evidence="8">2.8.4.4</ecNumber>
    </recommendedName>
    <alternativeName>
        <fullName evidence="8">Ribosomal protein uS12 (aspartate-C(3))-methylthiotransferase</fullName>
    </alternativeName>
    <alternativeName>
        <fullName evidence="8">Ribosome maturation factor RimO</fullName>
    </alternativeName>
</protein>
<dbReference type="AlphaFoldDB" id="U2V1F7"/>
<dbReference type="Pfam" id="PF04055">
    <property type="entry name" value="Radical_SAM"/>
    <property type="match status" value="1"/>
</dbReference>
<evidence type="ECO:0000256" key="2">
    <source>
        <dbReference type="ARBA" id="ARBA00022490"/>
    </source>
</evidence>
<dbReference type="InterPro" id="IPR006638">
    <property type="entry name" value="Elp3/MiaA/NifB-like_rSAM"/>
</dbReference>
<dbReference type="HAMAP" id="MF_01865">
    <property type="entry name" value="MTTase_RimO"/>
    <property type="match status" value="1"/>
</dbReference>
<keyword evidence="5 8" id="KW-0479">Metal-binding</keyword>
<dbReference type="PROSITE" id="PS01278">
    <property type="entry name" value="MTTASE_RADICAL"/>
    <property type="match status" value="1"/>
</dbReference>
<dbReference type="EC" id="2.8.4.4" evidence="8"/>
<keyword evidence="6 8" id="KW-0408">Iron</keyword>
<keyword evidence="4 8" id="KW-0949">S-adenosyl-L-methionine</keyword>
<evidence type="ECO:0000256" key="5">
    <source>
        <dbReference type="ARBA" id="ARBA00022723"/>
    </source>
</evidence>
<dbReference type="GO" id="GO:0005840">
    <property type="term" value="C:ribosome"/>
    <property type="evidence" value="ECO:0007669"/>
    <property type="project" value="UniProtKB-KW"/>
</dbReference>
<comment type="subcellular location">
    <subcellularLocation>
        <location evidence="8">Cytoplasm</location>
    </subcellularLocation>
</comment>
<evidence type="ECO:0000313" key="13">
    <source>
        <dbReference type="Proteomes" id="UP000016638"/>
    </source>
</evidence>
<keyword evidence="12" id="KW-0687">Ribonucleoprotein</keyword>
<dbReference type="GO" id="GO:0005829">
    <property type="term" value="C:cytosol"/>
    <property type="evidence" value="ECO:0007669"/>
    <property type="project" value="TreeGrafter"/>
</dbReference>
<keyword evidence="1 8" id="KW-0004">4Fe-4S</keyword>
<dbReference type="FunFam" id="3.80.30.20:FF:000001">
    <property type="entry name" value="tRNA-2-methylthio-N(6)-dimethylallyladenosine synthase 2"/>
    <property type="match status" value="1"/>
</dbReference>
<dbReference type="GO" id="GO:0103039">
    <property type="term" value="F:protein methylthiotransferase activity"/>
    <property type="evidence" value="ECO:0007669"/>
    <property type="project" value="UniProtKB-EC"/>
</dbReference>
<keyword evidence="3 8" id="KW-0808">Transferase</keyword>
<dbReference type="PANTHER" id="PTHR43837">
    <property type="entry name" value="RIBOSOMAL PROTEIN S12 METHYLTHIOTRANSFERASE RIMO"/>
    <property type="match status" value="1"/>
</dbReference>
<evidence type="ECO:0000256" key="7">
    <source>
        <dbReference type="ARBA" id="ARBA00023014"/>
    </source>
</evidence>
<keyword evidence="7 8" id="KW-0411">Iron-sulfur</keyword>
<dbReference type="SUPFAM" id="SSF102114">
    <property type="entry name" value="Radical SAM enzymes"/>
    <property type="match status" value="1"/>
</dbReference>
<dbReference type="Proteomes" id="UP000016638">
    <property type="component" value="Unassembled WGS sequence"/>
</dbReference>
<dbReference type="InterPro" id="IPR012340">
    <property type="entry name" value="NA-bd_OB-fold"/>
</dbReference>
<accession>U2V1F7</accession>
<feature type="binding site" evidence="8">
    <location>
        <position position="24"/>
    </location>
    <ligand>
        <name>[4Fe-4S] cluster</name>
        <dbReference type="ChEBI" id="CHEBI:49883"/>
        <label>1</label>
    </ligand>
</feature>
<sequence length="462" mass="49975">MASPSSLPTTDSTLGTCLFVTLGCAKNEVDTDRMRALLLQGGFGEVTEVEDADVVLINTCSFLAAATSESIEATLELADDVKDGVRSRPIIMCGCVPSRYGAELPDQLPEVAAFVRADEEDGIVGVVDDVLGIDRVRREVAGTSIGSSTSLRTVEGTSAYVKISDGCDRYCTFCAIPYIRGHYLSRPAPEILAEVASLMEGGVREVVLIGQDTGIWGSDLDDGTNLAWLLRQVAGIVRPHQGWVRVLYLQPEGMTDDLISVIRDTPEVLDYIDIPIQHCSGRMLARMGRSGSEDELRALFARLRREIDGMVLRTTGLVGFPGETEEEFEGLLDFVREEEFDYTSVFPYSREEGTRAAHLDGQVDEGDKLDRAQRLLDVAEQLGFAATAKHVGEVTDVIIDGVEEGEEGTELIGHAWFQAPDCDGAVHIEEGTATVGDVLKVRLVDSFCYELVGEVVKGGGGS</sequence>
<feature type="domain" description="MTTase N-terminal" evidence="10">
    <location>
        <begin position="15"/>
        <end position="132"/>
    </location>
</feature>
<comment type="similarity">
    <text evidence="8">Belongs to the methylthiotransferase family. RimO subfamily.</text>
</comment>
<evidence type="ECO:0000259" key="10">
    <source>
        <dbReference type="PROSITE" id="PS51449"/>
    </source>
</evidence>
<dbReference type="InterPro" id="IPR023404">
    <property type="entry name" value="rSAM_horseshoe"/>
</dbReference>
<feature type="binding site" evidence="8">
    <location>
        <position position="174"/>
    </location>
    <ligand>
        <name>[4Fe-4S] cluster</name>
        <dbReference type="ChEBI" id="CHEBI:49883"/>
        <label>2</label>
        <note>4Fe-4S-S-AdoMet</note>
    </ligand>
</feature>
<evidence type="ECO:0000259" key="11">
    <source>
        <dbReference type="PROSITE" id="PS51918"/>
    </source>
</evidence>
<feature type="binding site" evidence="8">
    <location>
        <position position="167"/>
    </location>
    <ligand>
        <name>[4Fe-4S] cluster</name>
        <dbReference type="ChEBI" id="CHEBI:49883"/>
        <label>2</label>
        <note>4Fe-4S-S-AdoMet</note>
    </ligand>
</feature>
<dbReference type="InterPro" id="IPR020612">
    <property type="entry name" value="Methylthiotransferase_CS"/>
</dbReference>
<feature type="binding site" evidence="8">
    <location>
        <position position="95"/>
    </location>
    <ligand>
        <name>[4Fe-4S] cluster</name>
        <dbReference type="ChEBI" id="CHEBI:49883"/>
        <label>1</label>
    </ligand>
</feature>
<feature type="domain" description="TRAM" evidence="9">
    <location>
        <begin position="388"/>
        <end position="457"/>
    </location>
</feature>
<dbReference type="InterPro" id="IPR007197">
    <property type="entry name" value="rSAM"/>
</dbReference>
<dbReference type="InterPro" id="IPR038135">
    <property type="entry name" value="Methylthiotransferase_N_sf"/>
</dbReference>
<name>U2V1F7_9ACTN</name>
<dbReference type="InterPro" id="IPR058240">
    <property type="entry name" value="rSAM_sf"/>
</dbReference>